<dbReference type="GO" id="GO:0016020">
    <property type="term" value="C:membrane"/>
    <property type="evidence" value="ECO:0007669"/>
    <property type="project" value="UniProtKB-SubCell"/>
</dbReference>
<evidence type="ECO:0000313" key="8">
    <source>
        <dbReference type="Proteomes" id="UP000001940"/>
    </source>
</evidence>
<feature type="transmembrane region" description="Helical" evidence="5">
    <location>
        <begin position="129"/>
        <end position="149"/>
    </location>
</feature>
<dbReference type="SUPFAM" id="SSF81321">
    <property type="entry name" value="Family A G protein-coupled receptor-like"/>
    <property type="match status" value="1"/>
</dbReference>
<dbReference type="AGR" id="WB:WBGene00005779"/>
<dbReference type="PhylomeDB" id="Q9XUV1"/>
<dbReference type="PIR" id="T23290">
    <property type="entry name" value="T23290"/>
</dbReference>
<dbReference type="EMBL" id="BX284605">
    <property type="protein sequence ID" value="CAB04561.1"/>
    <property type="molecule type" value="Genomic_DNA"/>
</dbReference>
<dbReference type="GeneID" id="186949"/>
<dbReference type="InterPro" id="IPR019427">
    <property type="entry name" value="7TM_GPCR_serpentine_rcpt_Srw"/>
</dbReference>
<dbReference type="OrthoDB" id="5864054at2759"/>
<dbReference type="RefSeq" id="NP_507436.1">
    <property type="nucleotide sequence ID" value="NM_075035.1"/>
</dbReference>
<reference evidence="7 8" key="1">
    <citation type="journal article" date="1998" name="Science">
        <title>Genome sequence of the nematode C. elegans: a platform for investigating biology.</title>
        <authorList>
            <consortium name="The C. elegans sequencing consortium"/>
            <person name="Sulson J.E."/>
            <person name="Waterston R."/>
        </authorList>
    </citation>
    <scope>NUCLEOTIDE SEQUENCE [LARGE SCALE GENOMIC DNA]</scope>
    <source>
        <strain evidence="7 8">Bristol N2</strain>
    </source>
</reference>
<evidence type="ECO:0000256" key="2">
    <source>
        <dbReference type="ARBA" id="ARBA00022692"/>
    </source>
</evidence>
<dbReference type="SMR" id="Q9XUV1"/>
<feature type="transmembrane region" description="Helical" evidence="5">
    <location>
        <begin position="36"/>
        <end position="56"/>
    </location>
</feature>
<dbReference type="GO" id="GO:0008528">
    <property type="term" value="F:G protein-coupled peptide receptor activity"/>
    <property type="evidence" value="ECO:0007669"/>
    <property type="project" value="InterPro"/>
</dbReference>
<name>Q9XUV1_CAEEL</name>
<dbReference type="PANTHER" id="PTHR22751">
    <property type="entry name" value="G-PROTEIN COUPLED RECEPTOR-RELATED"/>
    <property type="match status" value="1"/>
</dbReference>
<feature type="domain" description="G-protein coupled receptors family 1 profile" evidence="6">
    <location>
        <begin position="48"/>
        <end position="336"/>
    </location>
</feature>
<evidence type="ECO:0000256" key="3">
    <source>
        <dbReference type="ARBA" id="ARBA00022989"/>
    </source>
</evidence>
<keyword evidence="7" id="KW-0675">Receptor</keyword>
<gene>
    <name evidence="7 9" type="primary">srw-32</name>
    <name evidence="7" type="ORF">CELE_K03D7.11</name>
    <name evidence="9" type="ORF">K03D7.11</name>
</gene>
<evidence type="ECO:0000256" key="1">
    <source>
        <dbReference type="ARBA" id="ARBA00004370"/>
    </source>
</evidence>
<evidence type="ECO:0000313" key="7">
    <source>
        <dbReference type="EMBL" id="CAB04561.1"/>
    </source>
</evidence>
<dbReference type="HOGENOM" id="CLU_043715_0_3_1"/>
<sequence>MDSNYVEMFSEFSTESIRVLCAIANFMGYFNYYSDHVHFVALIVGTVLGVIHLTILTRKCMRALRINVFLTGIAAAEITRTICIIIIFVPFFNLRYLSDKVSDCHDPESTVAVFSYNVSASFTRITEKISVWLAVAIAVIRTLVMRYLVNGRINCWTDAKYGLKIVLLITLLILPFGASNYSKLSSTSVREWTPFTNCITFSGNSTKIKFDFHSTELFGSTDVFKIALLIEGIFLEFTPSIILPITTISLIMDLRKARKNSLFTKSSLSSSDTVRSIKLVAFVTITFLFTTTPLGFMYIVGIFIVTMPGLIMLVTKFAWVLTFLTTISGIVHILICYLMSMQYRSTAHKMFGKNRKIFISTSFVHPI</sequence>
<dbReference type="PaxDb" id="6239-K03D7.11"/>
<dbReference type="Gene3D" id="1.20.1070.10">
    <property type="entry name" value="Rhodopsin 7-helix transmembrane proteins"/>
    <property type="match status" value="1"/>
</dbReference>
<feature type="transmembrane region" description="Helical" evidence="5">
    <location>
        <begin position="161"/>
        <end position="178"/>
    </location>
</feature>
<feature type="transmembrane region" description="Helical" evidence="5">
    <location>
        <begin position="317"/>
        <end position="340"/>
    </location>
</feature>
<protein>
    <submittedName>
        <fullName evidence="7">G-protein coupled receptors family 1 profile domain-containing protein</fullName>
    </submittedName>
</protein>
<keyword evidence="2 5" id="KW-0812">Transmembrane</keyword>
<dbReference type="Pfam" id="PF10324">
    <property type="entry name" value="7TM_GPCR_Srw"/>
    <property type="match status" value="1"/>
</dbReference>
<dbReference type="WormBase" id="K03D7.11">
    <property type="protein sequence ID" value="CE18847"/>
    <property type="gene ID" value="WBGene00005779"/>
    <property type="gene designation" value="srw-32"/>
</dbReference>
<dbReference type="InParanoid" id="Q9XUV1"/>
<feature type="transmembrane region" description="Helical" evidence="5">
    <location>
        <begin position="68"/>
        <end position="92"/>
    </location>
</feature>
<evidence type="ECO:0000256" key="5">
    <source>
        <dbReference type="SAM" id="Phobius"/>
    </source>
</evidence>
<dbReference type="PROSITE" id="PS50262">
    <property type="entry name" value="G_PROTEIN_RECEP_F1_2"/>
    <property type="match status" value="1"/>
</dbReference>
<organism evidence="7 8">
    <name type="scientific">Caenorhabditis elegans</name>
    <dbReference type="NCBI Taxonomy" id="6239"/>
    <lineage>
        <taxon>Eukaryota</taxon>
        <taxon>Metazoa</taxon>
        <taxon>Ecdysozoa</taxon>
        <taxon>Nematoda</taxon>
        <taxon>Chromadorea</taxon>
        <taxon>Rhabditida</taxon>
        <taxon>Rhabditina</taxon>
        <taxon>Rhabditomorpha</taxon>
        <taxon>Rhabditoidea</taxon>
        <taxon>Rhabditidae</taxon>
        <taxon>Peloderinae</taxon>
        <taxon>Caenorhabditis</taxon>
    </lineage>
</organism>
<evidence type="ECO:0000256" key="4">
    <source>
        <dbReference type="ARBA" id="ARBA00023136"/>
    </source>
</evidence>
<dbReference type="eggNOG" id="KOG3098">
    <property type="taxonomic scope" value="Eukaryota"/>
</dbReference>
<dbReference type="InterPro" id="IPR017452">
    <property type="entry name" value="GPCR_Rhodpsn_7TM"/>
</dbReference>
<dbReference type="Proteomes" id="UP000001940">
    <property type="component" value="Chromosome V"/>
</dbReference>
<keyword evidence="8" id="KW-1185">Reference proteome</keyword>
<dbReference type="AlphaFoldDB" id="Q9XUV1"/>
<accession>Q9XUV1</accession>
<dbReference type="UCSC" id="K03D7.11">
    <property type="organism name" value="c. elegans"/>
</dbReference>
<proteinExistence type="predicted"/>
<keyword evidence="4 5" id="KW-0472">Membrane</keyword>
<dbReference type="KEGG" id="cel:CELE_K03D7.11"/>
<dbReference type="CTD" id="186949"/>
<feature type="transmembrane region" description="Helical" evidence="5">
    <location>
        <begin position="279"/>
        <end position="305"/>
    </location>
</feature>
<keyword evidence="3 5" id="KW-1133">Transmembrane helix</keyword>
<comment type="subcellular location">
    <subcellularLocation>
        <location evidence="1">Membrane</location>
    </subcellularLocation>
</comment>
<evidence type="ECO:0000313" key="9">
    <source>
        <dbReference type="WormBase" id="K03D7.11"/>
    </source>
</evidence>
<evidence type="ECO:0000259" key="6">
    <source>
        <dbReference type="PROSITE" id="PS50262"/>
    </source>
</evidence>
<dbReference type="PANTHER" id="PTHR22751:SF13">
    <property type="entry name" value="G-PROTEIN COUPLED RECEPTORS FAMILY 1 PROFILE DOMAIN-CONTAINING PROTEIN"/>
    <property type="match status" value="1"/>
</dbReference>
<feature type="transmembrane region" description="Helical" evidence="5">
    <location>
        <begin position="226"/>
        <end position="251"/>
    </location>
</feature>